<sequence>MLFKSSFIDQIFVQSNILCVAACKKNPNCRTATYNKLDHSCLMYTEFSTLGQLISNKNTITFGSQVPHSCANWVSENNINYRFGDIAELDGLTLTACRQWCNLTVNCVGISYVFSYSPVECWIKKTIDFSNVYNDANKLVYYCY</sequence>
<reference evidence="3" key="1">
    <citation type="submission" date="2021-02" db="EMBL/GenBank/DDBJ databases">
        <authorList>
            <person name="Nowell W R."/>
        </authorList>
    </citation>
    <scope>NUCLEOTIDE SEQUENCE</scope>
</reference>
<evidence type="ECO:0000259" key="1">
    <source>
        <dbReference type="Pfam" id="PF00024"/>
    </source>
</evidence>
<proteinExistence type="predicted"/>
<evidence type="ECO:0000313" key="4">
    <source>
        <dbReference type="Proteomes" id="UP000663881"/>
    </source>
</evidence>
<dbReference type="InterPro" id="IPR003609">
    <property type="entry name" value="Pan_app"/>
</dbReference>
<accession>A0A820AYZ1</accession>
<name>A0A820AYZ1_9BILA</name>
<dbReference type="Pfam" id="PF14295">
    <property type="entry name" value="PAN_4"/>
    <property type="match status" value="1"/>
</dbReference>
<evidence type="ECO:0000313" key="3">
    <source>
        <dbReference type="EMBL" id="CAF4192875.1"/>
    </source>
</evidence>
<feature type="domain" description="Apple" evidence="2">
    <location>
        <begin position="82"/>
        <end position="124"/>
    </location>
</feature>
<dbReference type="Pfam" id="PF00024">
    <property type="entry name" value="PAN_1"/>
    <property type="match status" value="1"/>
</dbReference>
<dbReference type="EMBL" id="CAJOAY010008785">
    <property type="protein sequence ID" value="CAF4192875.1"/>
    <property type="molecule type" value="Genomic_DNA"/>
</dbReference>
<gene>
    <name evidence="3" type="ORF">OKA104_LOCUS40534</name>
</gene>
<organism evidence="3 4">
    <name type="scientific">Adineta steineri</name>
    <dbReference type="NCBI Taxonomy" id="433720"/>
    <lineage>
        <taxon>Eukaryota</taxon>
        <taxon>Metazoa</taxon>
        <taxon>Spiralia</taxon>
        <taxon>Gnathifera</taxon>
        <taxon>Rotifera</taxon>
        <taxon>Eurotatoria</taxon>
        <taxon>Bdelloidea</taxon>
        <taxon>Adinetida</taxon>
        <taxon>Adinetidae</taxon>
        <taxon>Adineta</taxon>
    </lineage>
</organism>
<comment type="caution">
    <text evidence="3">The sequence shown here is derived from an EMBL/GenBank/DDBJ whole genome shotgun (WGS) entry which is preliminary data.</text>
</comment>
<protein>
    <recommendedName>
        <fullName evidence="1 2">Apple domain-containing protein</fullName>
    </recommendedName>
</protein>
<dbReference type="Gene3D" id="3.50.4.10">
    <property type="entry name" value="Hepatocyte Growth Factor"/>
    <property type="match status" value="1"/>
</dbReference>
<evidence type="ECO:0000259" key="2">
    <source>
        <dbReference type="Pfam" id="PF14295"/>
    </source>
</evidence>
<dbReference type="Proteomes" id="UP000663881">
    <property type="component" value="Unassembled WGS sequence"/>
</dbReference>
<dbReference type="SUPFAM" id="SSF57414">
    <property type="entry name" value="Hairpin loop containing domain-like"/>
    <property type="match status" value="1"/>
</dbReference>
<dbReference type="AlphaFoldDB" id="A0A820AYZ1"/>
<feature type="domain" description="Apple" evidence="1">
    <location>
        <begin position="10"/>
        <end position="61"/>
    </location>
</feature>